<sequence length="114" mass="13308">MQKARTMKRHHLFYYLEVYDVVSGALLGNIVDITTRGIKLVSKEPIPIDKTYVLRMRLPEGYFPEQEIHFEGKSVWSGNDVNPDFFDTGFEVANLDKDERKIIRELIEEIGFND</sequence>
<proteinExistence type="predicted"/>
<dbReference type="Gene3D" id="2.40.10.220">
    <property type="entry name" value="predicted glycosyltransferase like domains"/>
    <property type="match status" value="1"/>
</dbReference>
<evidence type="ECO:0000259" key="1">
    <source>
        <dbReference type="Pfam" id="PF07238"/>
    </source>
</evidence>
<accession>A0A8J6TG37</accession>
<dbReference type="Proteomes" id="UP000614424">
    <property type="component" value="Unassembled WGS sequence"/>
</dbReference>
<feature type="domain" description="PilZ" evidence="1">
    <location>
        <begin position="25"/>
        <end position="108"/>
    </location>
</feature>
<dbReference type="AlphaFoldDB" id="A0A8J6TG37"/>
<evidence type="ECO:0000313" key="2">
    <source>
        <dbReference type="EMBL" id="MBC8318203.1"/>
    </source>
</evidence>
<dbReference type="InterPro" id="IPR009875">
    <property type="entry name" value="PilZ_domain"/>
</dbReference>
<evidence type="ECO:0000313" key="3">
    <source>
        <dbReference type="Proteomes" id="UP000614424"/>
    </source>
</evidence>
<protein>
    <submittedName>
        <fullName evidence="2">PilZ domain-containing protein</fullName>
    </submittedName>
</protein>
<dbReference type="Pfam" id="PF07238">
    <property type="entry name" value="PilZ"/>
    <property type="match status" value="1"/>
</dbReference>
<organism evidence="2 3">
    <name type="scientific">Candidatus Desulfobia pelagia</name>
    <dbReference type="NCBI Taxonomy" id="2841692"/>
    <lineage>
        <taxon>Bacteria</taxon>
        <taxon>Pseudomonadati</taxon>
        <taxon>Thermodesulfobacteriota</taxon>
        <taxon>Desulfobulbia</taxon>
        <taxon>Desulfobulbales</taxon>
        <taxon>Desulfobulbaceae</taxon>
        <taxon>Candidatus Desulfobia</taxon>
    </lineage>
</organism>
<reference evidence="2 3" key="1">
    <citation type="submission" date="2020-08" db="EMBL/GenBank/DDBJ databases">
        <title>Bridging the membrane lipid divide: bacteria of the FCB group superphylum have the potential to synthesize archaeal ether lipids.</title>
        <authorList>
            <person name="Villanueva L."/>
            <person name="Von Meijenfeldt F.A.B."/>
            <person name="Westbye A.B."/>
            <person name="Yadav S."/>
            <person name="Hopmans E.C."/>
            <person name="Dutilh B.E."/>
            <person name="Sinninghe Damste J.S."/>
        </authorList>
    </citation>
    <scope>NUCLEOTIDE SEQUENCE [LARGE SCALE GENOMIC DNA]</scope>
    <source>
        <strain evidence="2">NIOZ-UU47</strain>
    </source>
</reference>
<dbReference type="EMBL" id="JACNJZ010000138">
    <property type="protein sequence ID" value="MBC8318203.1"/>
    <property type="molecule type" value="Genomic_DNA"/>
</dbReference>
<dbReference type="GO" id="GO:0035438">
    <property type="term" value="F:cyclic-di-GMP binding"/>
    <property type="evidence" value="ECO:0007669"/>
    <property type="project" value="InterPro"/>
</dbReference>
<name>A0A8J6TG37_9BACT</name>
<gene>
    <name evidence="2" type="ORF">H8E41_09875</name>
</gene>
<comment type="caution">
    <text evidence="2">The sequence shown here is derived from an EMBL/GenBank/DDBJ whole genome shotgun (WGS) entry which is preliminary data.</text>
</comment>